<protein>
    <recommendedName>
        <fullName evidence="2">PF03932 family protein CutC</fullName>
    </recommendedName>
</protein>
<comment type="subcellular location">
    <subcellularLocation>
        <location evidence="2">Cytoplasm</location>
    </subcellularLocation>
</comment>
<proteinExistence type="inferred from homology"/>
<name>A0A2S7MVF8_9BACI</name>
<dbReference type="Proteomes" id="UP000239663">
    <property type="component" value="Unassembled WGS sequence"/>
</dbReference>
<dbReference type="OrthoDB" id="9815677at2"/>
<dbReference type="InterPro" id="IPR005627">
    <property type="entry name" value="CutC-like"/>
</dbReference>
<dbReference type="Pfam" id="PF03932">
    <property type="entry name" value="CutC"/>
    <property type="match status" value="1"/>
</dbReference>
<sequence length="230" mass="26006">MILECIVENEKDAIQAERLGINRLELVSAMSEGGLTPSCGTVKRVMEAVKTPVQVMLRPHSYSFEYDELDWMSLREDLQAFSDLGIQGIVFGCSRNGKVDQALLEKVIKEVPDFDITFHRAFDELDDQVNGYRVLCQYSQHIRRILTSGGEKTAYKGRERLKQLNDMADEYSGPQILVGSGLNTENIKDLHSFLHAKEYHFGSGVRKDGSFANGFDNGKVKWLLEYFSGQ</sequence>
<accession>A0A2S7MVF8</accession>
<dbReference type="GO" id="GO:0005507">
    <property type="term" value="F:copper ion binding"/>
    <property type="evidence" value="ECO:0007669"/>
    <property type="project" value="TreeGrafter"/>
</dbReference>
<reference evidence="3 4" key="1">
    <citation type="submission" date="2017-12" db="EMBL/GenBank/DDBJ databases">
        <title>Taxonomic description and draft genome of Pradoshia cofamensis Gen. nov., sp. nov., a thermotolerant bacillale isolated from anterior gut of earthworm Eisenia fetida.</title>
        <authorList>
            <person name="Saha T."/>
            <person name="Chakraborty R."/>
        </authorList>
    </citation>
    <scope>NUCLEOTIDE SEQUENCE [LARGE SCALE GENOMIC DNA]</scope>
    <source>
        <strain evidence="3 4">EAG3</strain>
    </source>
</reference>
<evidence type="ECO:0000313" key="3">
    <source>
        <dbReference type="EMBL" id="PQD93782.1"/>
    </source>
</evidence>
<dbReference type="Gene3D" id="3.20.20.380">
    <property type="entry name" value="Copper homeostasis (CutC) domain"/>
    <property type="match status" value="1"/>
</dbReference>
<evidence type="ECO:0000256" key="2">
    <source>
        <dbReference type="HAMAP-Rule" id="MF_00795"/>
    </source>
</evidence>
<keyword evidence="4" id="KW-1185">Reference proteome</keyword>
<comment type="caution">
    <text evidence="2">Once thought to be involved in copper homeostasis, experiments in E.coli have shown this is not the case.</text>
</comment>
<dbReference type="SUPFAM" id="SSF110395">
    <property type="entry name" value="CutC-like"/>
    <property type="match status" value="1"/>
</dbReference>
<comment type="caution">
    <text evidence="3">The sequence shown here is derived from an EMBL/GenBank/DDBJ whole genome shotgun (WGS) entry which is preliminary data.</text>
</comment>
<organism evidence="3 4">
    <name type="scientific">Pradoshia eiseniae</name>
    <dbReference type="NCBI Taxonomy" id="2064768"/>
    <lineage>
        <taxon>Bacteria</taxon>
        <taxon>Bacillati</taxon>
        <taxon>Bacillota</taxon>
        <taxon>Bacilli</taxon>
        <taxon>Bacillales</taxon>
        <taxon>Bacillaceae</taxon>
        <taxon>Pradoshia</taxon>
    </lineage>
</organism>
<dbReference type="PANTHER" id="PTHR12598">
    <property type="entry name" value="COPPER HOMEOSTASIS PROTEIN CUTC"/>
    <property type="match status" value="1"/>
</dbReference>
<gene>
    <name evidence="2" type="primary">cutC</name>
    <name evidence="3" type="ORF">CYL18_18055</name>
</gene>
<dbReference type="EMBL" id="PKOZ01000022">
    <property type="protein sequence ID" value="PQD93782.1"/>
    <property type="molecule type" value="Genomic_DNA"/>
</dbReference>
<dbReference type="PANTHER" id="PTHR12598:SF0">
    <property type="entry name" value="COPPER HOMEOSTASIS PROTEIN CUTC HOMOLOG"/>
    <property type="match status" value="1"/>
</dbReference>
<dbReference type="GO" id="GO:0005737">
    <property type="term" value="C:cytoplasm"/>
    <property type="evidence" value="ECO:0007669"/>
    <property type="project" value="UniProtKB-SubCell"/>
</dbReference>
<dbReference type="InterPro" id="IPR036822">
    <property type="entry name" value="CutC-like_dom_sf"/>
</dbReference>
<dbReference type="RefSeq" id="WP_104850874.1">
    <property type="nucleotide sequence ID" value="NZ_PKOZ01000022.1"/>
</dbReference>
<evidence type="ECO:0000256" key="1">
    <source>
        <dbReference type="ARBA" id="ARBA00007768"/>
    </source>
</evidence>
<keyword evidence="2" id="KW-0963">Cytoplasm</keyword>
<comment type="similarity">
    <text evidence="1 2">Belongs to the CutC family.</text>
</comment>
<dbReference type="AlphaFoldDB" id="A0A2S7MVF8"/>
<dbReference type="HAMAP" id="MF_00795">
    <property type="entry name" value="CutC"/>
    <property type="match status" value="1"/>
</dbReference>
<evidence type="ECO:0000313" key="4">
    <source>
        <dbReference type="Proteomes" id="UP000239663"/>
    </source>
</evidence>